<feature type="domain" description="DNA methylase adenine-specific" evidence="7">
    <location>
        <begin position="138"/>
        <end position="244"/>
    </location>
</feature>
<evidence type="ECO:0000256" key="1">
    <source>
        <dbReference type="ARBA" id="ARBA00011900"/>
    </source>
</evidence>
<protein>
    <recommendedName>
        <fullName evidence="1">site-specific DNA-methyltransferase (adenine-specific)</fullName>
        <ecNumber evidence="1">2.1.1.72</ecNumber>
    </recommendedName>
</protein>
<dbReference type="RefSeq" id="WP_344309764.1">
    <property type="nucleotide sequence ID" value="NZ_BAAANY010000008.1"/>
</dbReference>
<proteinExistence type="predicted"/>
<evidence type="ECO:0000256" key="3">
    <source>
        <dbReference type="ARBA" id="ARBA00022679"/>
    </source>
</evidence>
<name>A0ABN2GMT8_9ACTN</name>
<dbReference type="EC" id="2.1.1.72" evidence="1"/>
<evidence type="ECO:0000256" key="4">
    <source>
        <dbReference type="ARBA" id="ARBA00022691"/>
    </source>
</evidence>
<organism evidence="8 9">
    <name type="scientific">Fodinicola feengrottensis</name>
    <dbReference type="NCBI Taxonomy" id="435914"/>
    <lineage>
        <taxon>Bacteria</taxon>
        <taxon>Bacillati</taxon>
        <taxon>Actinomycetota</taxon>
        <taxon>Actinomycetes</taxon>
        <taxon>Mycobacteriales</taxon>
        <taxon>Fodinicola</taxon>
    </lineage>
</organism>
<keyword evidence="9" id="KW-1185">Reference proteome</keyword>
<reference evidence="8 9" key="1">
    <citation type="journal article" date="2019" name="Int. J. Syst. Evol. Microbiol.">
        <title>The Global Catalogue of Microorganisms (GCM) 10K type strain sequencing project: providing services to taxonomists for standard genome sequencing and annotation.</title>
        <authorList>
            <consortium name="The Broad Institute Genomics Platform"/>
            <consortium name="The Broad Institute Genome Sequencing Center for Infectious Disease"/>
            <person name="Wu L."/>
            <person name="Ma J."/>
        </authorList>
    </citation>
    <scope>NUCLEOTIDE SEQUENCE [LARGE SCALE GENOMIC DNA]</scope>
    <source>
        <strain evidence="8 9">JCM 14718</strain>
    </source>
</reference>
<dbReference type="SUPFAM" id="SSF53335">
    <property type="entry name" value="S-adenosyl-L-methionine-dependent methyltransferases"/>
    <property type="match status" value="1"/>
</dbReference>
<evidence type="ECO:0000313" key="8">
    <source>
        <dbReference type="EMBL" id="GAA1673626.1"/>
    </source>
</evidence>
<sequence length="275" mass="29684">MKPAPIPAGHVSGIVEAVTHAWNRHPGASDTDIPLSIVAALAVLTPAPDERNEARQCILGRGDDTFAACIRHQWKEFLLHRPDLTPALAPFHLRWFGGASPTGEQLAAAKEVAIAALDNDLFGVMATARDHVDLLGQILTEMRPESAKRDRGQMYTPPDVTNLMAGFIPIDDHARMHDPAVGTGGLFRAAANVMRDGGRNPETVLWTGVDIDQLAIACCAVNAVLWRLGPTVVLAVGDSLSDPECLDRAWGMRQECLDIARYGSAVAETLAFFRQ</sequence>
<dbReference type="PANTHER" id="PTHR42933">
    <property type="entry name" value="SLR6095 PROTEIN"/>
    <property type="match status" value="1"/>
</dbReference>
<dbReference type="Gene3D" id="3.40.50.150">
    <property type="entry name" value="Vaccinia Virus protein VP39"/>
    <property type="match status" value="1"/>
</dbReference>
<accession>A0ABN2GMT8</accession>
<evidence type="ECO:0000256" key="5">
    <source>
        <dbReference type="ARBA" id="ARBA00022747"/>
    </source>
</evidence>
<comment type="caution">
    <text evidence="8">The sequence shown here is derived from an EMBL/GenBank/DDBJ whole genome shotgun (WGS) entry which is preliminary data.</text>
</comment>
<evidence type="ECO:0000259" key="7">
    <source>
        <dbReference type="Pfam" id="PF02384"/>
    </source>
</evidence>
<keyword evidence="4" id="KW-0949">S-adenosyl-L-methionine</keyword>
<dbReference type="InterPro" id="IPR051537">
    <property type="entry name" value="DNA_Adenine_Mtase"/>
</dbReference>
<gene>
    <name evidence="8" type="ORF">GCM10009765_23760</name>
</gene>
<dbReference type="PANTHER" id="PTHR42933:SF1">
    <property type="entry name" value="SITE-SPECIFIC DNA-METHYLTRANSFERASE (ADENINE-SPECIFIC)"/>
    <property type="match status" value="1"/>
</dbReference>
<keyword evidence="2 8" id="KW-0489">Methyltransferase</keyword>
<dbReference type="Pfam" id="PF02384">
    <property type="entry name" value="N6_Mtase"/>
    <property type="match status" value="1"/>
</dbReference>
<evidence type="ECO:0000256" key="2">
    <source>
        <dbReference type="ARBA" id="ARBA00022603"/>
    </source>
</evidence>
<dbReference type="InterPro" id="IPR029063">
    <property type="entry name" value="SAM-dependent_MTases_sf"/>
</dbReference>
<keyword evidence="5" id="KW-0680">Restriction system</keyword>
<dbReference type="PRINTS" id="PR00507">
    <property type="entry name" value="N12N6MTFRASE"/>
</dbReference>
<keyword evidence="3" id="KW-0808">Transferase</keyword>
<dbReference type="GO" id="GO:0008168">
    <property type="term" value="F:methyltransferase activity"/>
    <property type="evidence" value="ECO:0007669"/>
    <property type="project" value="UniProtKB-KW"/>
</dbReference>
<dbReference type="GO" id="GO:0032259">
    <property type="term" value="P:methylation"/>
    <property type="evidence" value="ECO:0007669"/>
    <property type="project" value="UniProtKB-KW"/>
</dbReference>
<evidence type="ECO:0000313" key="9">
    <source>
        <dbReference type="Proteomes" id="UP001500618"/>
    </source>
</evidence>
<evidence type="ECO:0000256" key="6">
    <source>
        <dbReference type="ARBA" id="ARBA00047942"/>
    </source>
</evidence>
<dbReference type="EMBL" id="BAAANY010000008">
    <property type="protein sequence ID" value="GAA1673626.1"/>
    <property type="molecule type" value="Genomic_DNA"/>
</dbReference>
<dbReference type="Proteomes" id="UP001500618">
    <property type="component" value="Unassembled WGS sequence"/>
</dbReference>
<comment type="catalytic activity">
    <reaction evidence="6">
        <text>a 2'-deoxyadenosine in DNA + S-adenosyl-L-methionine = an N(6)-methyl-2'-deoxyadenosine in DNA + S-adenosyl-L-homocysteine + H(+)</text>
        <dbReference type="Rhea" id="RHEA:15197"/>
        <dbReference type="Rhea" id="RHEA-COMP:12418"/>
        <dbReference type="Rhea" id="RHEA-COMP:12419"/>
        <dbReference type="ChEBI" id="CHEBI:15378"/>
        <dbReference type="ChEBI" id="CHEBI:57856"/>
        <dbReference type="ChEBI" id="CHEBI:59789"/>
        <dbReference type="ChEBI" id="CHEBI:90615"/>
        <dbReference type="ChEBI" id="CHEBI:90616"/>
        <dbReference type="EC" id="2.1.1.72"/>
    </reaction>
</comment>
<dbReference type="InterPro" id="IPR003356">
    <property type="entry name" value="DNA_methylase_A-5"/>
</dbReference>